<evidence type="ECO:0000313" key="3">
    <source>
        <dbReference type="Proteomes" id="UP000559027"/>
    </source>
</evidence>
<reference evidence="2 3" key="1">
    <citation type="journal article" date="2020" name="ISME J.">
        <title>Uncovering the hidden diversity of litter-decomposition mechanisms in mushroom-forming fungi.</title>
        <authorList>
            <person name="Floudas D."/>
            <person name="Bentzer J."/>
            <person name="Ahren D."/>
            <person name="Johansson T."/>
            <person name="Persson P."/>
            <person name="Tunlid A."/>
        </authorList>
    </citation>
    <scope>NUCLEOTIDE SEQUENCE [LARGE SCALE GENOMIC DNA]</scope>
    <source>
        <strain evidence="2 3">CBS 146.42</strain>
    </source>
</reference>
<proteinExistence type="predicted"/>
<gene>
    <name evidence="2" type="ORF">D9756_010685</name>
</gene>
<dbReference type="Proteomes" id="UP000559027">
    <property type="component" value="Unassembled WGS sequence"/>
</dbReference>
<sequence length="639" mass="72606">MATTMSLEACSSPLEALLEVIEYYNIVVYSLVSSCQNYYNPDPEPCFPELASSLTEFVTNVLGFMDISCSLADIVIKAVQSLTSRSSESIKIHPRDDVLHAIEDTMGAYREMRVADNEVLSGDKVLRKCMELPLEVVKAALAEATNQGKVRDELYKFKSYPASLSTRNALPIEDCLVRLKTWWKANHYESLRSMSPLAPDTELYGRLISECDGFIALVGICARLWFKPLGPHLRIFSHPLLKSIDVDGVLSRKHNYLVDMTTWYIERGHMSYGEFILAFNRDVLSAAAYFAEPLHTAPSHLFNEVMRSYTKLLGFTYELVALRFKLDVHITWHIPAVLLLRDSTEALHPVCDLHESLGNARDKATTEIEYFRNLASKLEELCPSHGNSLYPVTDETPEHLKCINCLIHNLIEHATFIKREILQHACYSSQSQNHLGTAQPSHMSLSRLAEKLLAHGRRKEEMKKRFTFSGWSSTPSLISDIRQIVEKIQSDPEFQNILGHINMLDLLWHEVDGLSSVPGRLIEILTTSTTPDIPWFQPNQLSSVPGRSIERLQVLPAPEFHPNQWRYLNMLSLPTLHARGDFQWRRCSSKEQIVFSQACAAAKRGESSKSKKDDLQKKSNDLSNKQSWTKKSFSGNWDF</sequence>
<name>A0A8H5CVU1_9AGAR</name>
<evidence type="ECO:0000313" key="2">
    <source>
        <dbReference type="EMBL" id="KAF5347602.1"/>
    </source>
</evidence>
<protein>
    <submittedName>
        <fullName evidence="2">Uncharacterized protein</fullName>
    </submittedName>
</protein>
<organism evidence="2 3">
    <name type="scientific">Leucocoprinus leucothites</name>
    <dbReference type="NCBI Taxonomy" id="201217"/>
    <lineage>
        <taxon>Eukaryota</taxon>
        <taxon>Fungi</taxon>
        <taxon>Dikarya</taxon>
        <taxon>Basidiomycota</taxon>
        <taxon>Agaricomycotina</taxon>
        <taxon>Agaricomycetes</taxon>
        <taxon>Agaricomycetidae</taxon>
        <taxon>Agaricales</taxon>
        <taxon>Agaricineae</taxon>
        <taxon>Agaricaceae</taxon>
        <taxon>Leucocoprinus</taxon>
    </lineage>
</organism>
<keyword evidence="3" id="KW-1185">Reference proteome</keyword>
<comment type="caution">
    <text evidence="2">The sequence shown here is derived from an EMBL/GenBank/DDBJ whole genome shotgun (WGS) entry which is preliminary data.</text>
</comment>
<evidence type="ECO:0000256" key="1">
    <source>
        <dbReference type="SAM" id="MobiDB-lite"/>
    </source>
</evidence>
<accession>A0A8H5CVU1</accession>
<dbReference type="EMBL" id="JAACJO010000024">
    <property type="protein sequence ID" value="KAF5347602.1"/>
    <property type="molecule type" value="Genomic_DNA"/>
</dbReference>
<dbReference type="AlphaFoldDB" id="A0A8H5CVU1"/>
<feature type="region of interest" description="Disordered" evidence="1">
    <location>
        <begin position="602"/>
        <end position="639"/>
    </location>
</feature>
<feature type="compositionally biased region" description="Basic and acidic residues" evidence="1">
    <location>
        <begin position="603"/>
        <end position="620"/>
    </location>
</feature>
<feature type="compositionally biased region" description="Polar residues" evidence="1">
    <location>
        <begin position="624"/>
        <end position="639"/>
    </location>
</feature>